<evidence type="ECO:0000313" key="3">
    <source>
        <dbReference type="EMBL" id="KKM77657.1"/>
    </source>
</evidence>
<comment type="caution">
    <text evidence="3">The sequence shown here is derived from an EMBL/GenBank/DDBJ whole genome shotgun (WGS) entry which is preliminary data.</text>
</comment>
<evidence type="ECO:0000256" key="2">
    <source>
        <dbReference type="SAM" id="MobiDB-lite"/>
    </source>
</evidence>
<organism evidence="3">
    <name type="scientific">marine sediment metagenome</name>
    <dbReference type="NCBI Taxonomy" id="412755"/>
    <lineage>
        <taxon>unclassified sequences</taxon>
        <taxon>metagenomes</taxon>
        <taxon>ecological metagenomes</taxon>
    </lineage>
</organism>
<dbReference type="EMBL" id="LAZR01008611">
    <property type="protein sequence ID" value="KKM77657.1"/>
    <property type="molecule type" value="Genomic_DNA"/>
</dbReference>
<proteinExistence type="predicted"/>
<accession>A0A0F9N880</accession>
<protein>
    <submittedName>
        <fullName evidence="3">Uncharacterized protein</fullName>
    </submittedName>
</protein>
<keyword evidence="1" id="KW-0175">Coiled coil</keyword>
<reference evidence="3" key="1">
    <citation type="journal article" date="2015" name="Nature">
        <title>Complex archaea that bridge the gap between prokaryotes and eukaryotes.</title>
        <authorList>
            <person name="Spang A."/>
            <person name="Saw J.H."/>
            <person name="Jorgensen S.L."/>
            <person name="Zaremba-Niedzwiedzka K."/>
            <person name="Martijn J."/>
            <person name="Lind A.E."/>
            <person name="van Eijk R."/>
            <person name="Schleper C."/>
            <person name="Guy L."/>
            <person name="Ettema T.J."/>
        </authorList>
    </citation>
    <scope>NUCLEOTIDE SEQUENCE</scope>
</reference>
<evidence type="ECO:0000256" key="1">
    <source>
        <dbReference type="SAM" id="Coils"/>
    </source>
</evidence>
<gene>
    <name evidence="3" type="ORF">LCGC14_1367880</name>
</gene>
<dbReference type="AlphaFoldDB" id="A0A0F9N880"/>
<feature type="region of interest" description="Disordered" evidence="2">
    <location>
        <begin position="123"/>
        <end position="142"/>
    </location>
</feature>
<name>A0A0F9N880_9ZZZZ</name>
<feature type="coiled-coil region" evidence="1">
    <location>
        <begin position="27"/>
        <end position="61"/>
    </location>
</feature>
<sequence length="142" mass="16121">MTQVNTMNIAELTGIGGAVIGDLEMYGVQLKDDLEMAEETIMEMREEIEWLKANVKAAEKAKELWMADALSAKKKIADNSQAVTLVRNMLDEIDLEDDDENTRELRKIYWNEDDDIKQLKAEHAEADEESNTAAWNEMNVGI</sequence>